<keyword evidence="1" id="KW-0812">Transmembrane</keyword>
<proteinExistence type="predicted"/>
<protein>
    <submittedName>
        <fullName evidence="2">Uncharacterized protein</fullName>
    </submittedName>
</protein>
<sequence length="295" mass="30917">MPALLAVLAGTCVGLSHVSGNSRVRSLESVHEVLAVTQGTRTGTVVIYVLEHGQEAQWLIDDSGEALGREAGDTGLDVTASTTGCAGQTCYRVAKTAMRVEASQDGGATYQVAWEVSGEDYQVLLEGYPDVGDPAEHLASKYVVVHQAATGHVVFVANGRDGLLYRNVKGEWRRLGSPASGEGCCYYVPPLRLASDPQPGLSIYAIGLAVGAILVAGVVTMAARRRWRFTAVVAVVVLAALAGYGAKLAANFPDVGMFPGQLYGLGIFSVIFVSGIALTIWIVGEHRSVSPPSSL</sequence>
<evidence type="ECO:0000313" key="2">
    <source>
        <dbReference type="EMBL" id="GIH09390.1"/>
    </source>
</evidence>
<keyword evidence="3" id="KW-1185">Reference proteome</keyword>
<evidence type="ECO:0000313" key="3">
    <source>
        <dbReference type="Proteomes" id="UP000612899"/>
    </source>
</evidence>
<feature type="transmembrane region" description="Helical" evidence="1">
    <location>
        <begin position="201"/>
        <end position="222"/>
    </location>
</feature>
<organism evidence="2 3">
    <name type="scientific">Rhizocola hellebori</name>
    <dbReference type="NCBI Taxonomy" id="1392758"/>
    <lineage>
        <taxon>Bacteria</taxon>
        <taxon>Bacillati</taxon>
        <taxon>Actinomycetota</taxon>
        <taxon>Actinomycetes</taxon>
        <taxon>Micromonosporales</taxon>
        <taxon>Micromonosporaceae</taxon>
        <taxon>Rhizocola</taxon>
    </lineage>
</organism>
<feature type="transmembrane region" description="Helical" evidence="1">
    <location>
        <begin position="262"/>
        <end position="283"/>
    </location>
</feature>
<keyword evidence="1" id="KW-0472">Membrane</keyword>
<dbReference type="AlphaFoldDB" id="A0A8J3QEJ4"/>
<reference evidence="2" key="1">
    <citation type="submission" date="2021-01" db="EMBL/GenBank/DDBJ databases">
        <title>Whole genome shotgun sequence of Rhizocola hellebori NBRC 109834.</title>
        <authorList>
            <person name="Komaki H."/>
            <person name="Tamura T."/>
        </authorList>
    </citation>
    <scope>NUCLEOTIDE SEQUENCE</scope>
    <source>
        <strain evidence="2">NBRC 109834</strain>
    </source>
</reference>
<keyword evidence="1" id="KW-1133">Transmembrane helix</keyword>
<comment type="caution">
    <text evidence="2">The sequence shown here is derived from an EMBL/GenBank/DDBJ whole genome shotgun (WGS) entry which is preliminary data.</text>
</comment>
<gene>
    <name evidence="2" type="ORF">Rhe02_74570</name>
</gene>
<evidence type="ECO:0000256" key="1">
    <source>
        <dbReference type="SAM" id="Phobius"/>
    </source>
</evidence>
<dbReference type="Proteomes" id="UP000612899">
    <property type="component" value="Unassembled WGS sequence"/>
</dbReference>
<feature type="transmembrane region" description="Helical" evidence="1">
    <location>
        <begin position="229"/>
        <end position="250"/>
    </location>
</feature>
<dbReference type="EMBL" id="BONY01000067">
    <property type="protein sequence ID" value="GIH09390.1"/>
    <property type="molecule type" value="Genomic_DNA"/>
</dbReference>
<accession>A0A8J3QEJ4</accession>
<name>A0A8J3QEJ4_9ACTN</name>